<dbReference type="EMBL" id="MU004230">
    <property type="protein sequence ID" value="KAF2675528.1"/>
    <property type="molecule type" value="Genomic_DNA"/>
</dbReference>
<evidence type="ECO:0000256" key="7">
    <source>
        <dbReference type="ARBA" id="ARBA00022786"/>
    </source>
</evidence>
<evidence type="ECO:0000256" key="6">
    <source>
        <dbReference type="ARBA" id="ARBA00022771"/>
    </source>
</evidence>
<keyword evidence="3" id="KW-0808">Transferase</keyword>
<feature type="compositionally biased region" description="Acidic residues" evidence="9">
    <location>
        <begin position="451"/>
        <end position="482"/>
    </location>
</feature>
<proteinExistence type="predicted"/>
<dbReference type="GO" id="GO:0008270">
    <property type="term" value="F:zinc ion binding"/>
    <property type="evidence" value="ECO:0007669"/>
    <property type="project" value="UniProtKB-KW"/>
</dbReference>
<feature type="region of interest" description="Disordered" evidence="9">
    <location>
        <begin position="444"/>
        <end position="509"/>
    </location>
</feature>
<keyword evidence="8" id="KW-0862">Zinc</keyword>
<evidence type="ECO:0000259" key="10">
    <source>
        <dbReference type="PROSITE" id="PS51873"/>
    </source>
</evidence>
<organism evidence="11 12">
    <name type="scientific">Microthyrium microscopicum</name>
    <dbReference type="NCBI Taxonomy" id="703497"/>
    <lineage>
        <taxon>Eukaryota</taxon>
        <taxon>Fungi</taxon>
        <taxon>Dikarya</taxon>
        <taxon>Ascomycota</taxon>
        <taxon>Pezizomycotina</taxon>
        <taxon>Dothideomycetes</taxon>
        <taxon>Dothideomycetes incertae sedis</taxon>
        <taxon>Microthyriales</taxon>
        <taxon>Microthyriaceae</taxon>
        <taxon>Microthyrium</taxon>
    </lineage>
</organism>
<dbReference type="CDD" id="cd20335">
    <property type="entry name" value="BRcat_RBR"/>
    <property type="match status" value="1"/>
</dbReference>
<dbReference type="InterPro" id="IPR044066">
    <property type="entry name" value="TRIAD_supradom"/>
</dbReference>
<dbReference type="Gene3D" id="1.20.120.1750">
    <property type="match status" value="1"/>
</dbReference>
<comment type="catalytic activity">
    <reaction evidence="1">
        <text>[E2 ubiquitin-conjugating enzyme]-S-ubiquitinyl-L-cysteine + [acceptor protein]-L-lysine = [E2 ubiquitin-conjugating enzyme]-L-cysteine + [acceptor protein]-N(6)-ubiquitinyl-L-lysine.</text>
        <dbReference type="EC" id="2.3.2.31"/>
    </reaction>
</comment>
<keyword evidence="7" id="KW-0833">Ubl conjugation pathway</keyword>
<dbReference type="Pfam" id="PF22191">
    <property type="entry name" value="IBR_1"/>
    <property type="match status" value="1"/>
</dbReference>
<keyword evidence="12" id="KW-1185">Reference proteome</keyword>
<keyword evidence="6" id="KW-0863">Zinc-finger</keyword>
<evidence type="ECO:0000256" key="4">
    <source>
        <dbReference type="ARBA" id="ARBA00022723"/>
    </source>
</evidence>
<keyword evidence="4" id="KW-0479">Metal-binding</keyword>
<dbReference type="InterPro" id="IPR031127">
    <property type="entry name" value="E3_UB_ligase_RBR"/>
</dbReference>
<reference evidence="11" key="1">
    <citation type="journal article" date="2020" name="Stud. Mycol.">
        <title>101 Dothideomycetes genomes: a test case for predicting lifestyles and emergence of pathogens.</title>
        <authorList>
            <person name="Haridas S."/>
            <person name="Albert R."/>
            <person name="Binder M."/>
            <person name="Bloem J."/>
            <person name="Labutti K."/>
            <person name="Salamov A."/>
            <person name="Andreopoulos B."/>
            <person name="Baker S."/>
            <person name="Barry K."/>
            <person name="Bills G."/>
            <person name="Bluhm B."/>
            <person name="Cannon C."/>
            <person name="Castanera R."/>
            <person name="Culley D."/>
            <person name="Daum C."/>
            <person name="Ezra D."/>
            <person name="Gonzalez J."/>
            <person name="Henrissat B."/>
            <person name="Kuo A."/>
            <person name="Liang C."/>
            <person name="Lipzen A."/>
            <person name="Lutzoni F."/>
            <person name="Magnuson J."/>
            <person name="Mondo S."/>
            <person name="Nolan M."/>
            <person name="Ohm R."/>
            <person name="Pangilinan J."/>
            <person name="Park H.-J."/>
            <person name="Ramirez L."/>
            <person name="Alfaro M."/>
            <person name="Sun H."/>
            <person name="Tritt A."/>
            <person name="Yoshinaga Y."/>
            <person name="Zwiers L.-H."/>
            <person name="Turgeon B."/>
            <person name="Goodwin S."/>
            <person name="Spatafora J."/>
            <person name="Crous P."/>
            <person name="Grigoriev I."/>
        </authorList>
    </citation>
    <scope>NUCLEOTIDE SEQUENCE</scope>
    <source>
        <strain evidence="11">CBS 115976</strain>
    </source>
</reference>
<evidence type="ECO:0000256" key="3">
    <source>
        <dbReference type="ARBA" id="ARBA00022679"/>
    </source>
</evidence>
<evidence type="ECO:0000256" key="9">
    <source>
        <dbReference type="SAM" id="MobiDB-lite"/>
    </source>
</evidence>
<feature type="domain" description="RING-type" evidence="10">
    <location>
        <begin position="209"/>
        <end position="425"/>
    </location>
</feature>
<accession>A0A6A6UWT2</accession>
<evidence type="ECO:0000313" key="11">
    <source>
        <dbReference type="EMBL" id="KAF2675528.1"/>
    </source>
</evidence>
<dbReference type="PROSITE" id="PS51873">
    <property type="entry name" value="TRIAD"/>
    <property type="match status" value="1"/>
</dbReference>
<dbReference type="Pfam" id="PF01485">
    <property type="entry name" value="IBR"/>
    <property type="match status" value="1"/>
</dbReference>
<dbReference type="AlphaFoldDB" id="A0A6A6UWT2"/>
<gene>
    <name evidence="11" type="ORF">BT63DRAFT_450514</name>
</gene>
<evidence type="ECO:0000256" key="5">
    <source>
        <dbReference type="ARBA" id="ARBA00022737"/>
    </source>
</evidence>
<dbReference type="GO" id="GO:0061630">
    <property type="term" value="F:ubiquitin protein ligase activity"/>
    <property type="evidence" value="ECO:0007669"/>
    <property type="project" value="UniProtKB-EC"/>
</dbReference>
<evidence type="ECO:0000256" key="2">
    <source>
        <dbReference type="ARBA" id="ARBA00012251"/>
    </source>
</evidence>
<protein>
    <recommendedName>
        <fullName evidence="2">RBR-type E3 ubiquitin transferase</fullName>
        <ecNumber evidence="2">2.3.2.31</ecNumber>
    </recommendedName>
</protein>
<dbReference type="GO" id="GO:0016567">
    <property type="term" value="P:protein ubiquitination"/>
    <property type="evidence" value="ECO:0007669"/>
    <property type="project" value="InterPro"/>
</dbReference>
<evidence type="ECO:0000256" key="1">
    <source>
        <dbReference type="ARBA" id="ARBA00001798"/>
    </source>
</evidence>
<name>A0A6A6UWT2_9PEZI</name>
<evidence type="ECO:0000256" key="8">
    <source>
        <dbReference type="ARBA" id="ARBA00022833"/>
    </source>
</evidence>
<dbReference type="PANTHER" id="PTHR11685">
    <property type="entry name" value="RBR FAMILY RING FINGER AND IBR DOMAIN-CONTAINING"/>
    <property type="match status" value="1"/>
</dbReference>
<evidence type="ECO:0000313" key="12">
    <source>
        <dbReference type="Proteomes" id="UP000799302"/>
    </source>
</evidence>
<dbReference type="OrthoDB" id="1431934at2759"/>
<dbReference type="Proteomes" id="UP000799302">
    <property type="component" value="Unassembled WGS sequence"/>
</dbReference>
<dbReference type="SUPFAM" id="SSF57850">
    <property type="entry name" value="RING/U-box"/>
    <property type="match status" value="2"/>
</dbReference>
<keyword evidence="5" id="KW-0677">Repeat</keyword>
<dbReference type="SMART" id="SM00647">
    <property type="entry name" value="IBR"/>
    <property type="match status" value="1"/>
</dbReference>
<dbReference type="InterPro" id="IPR002867">
    <property type="entry name" value="IBR_dom"/>
</dbReference>
<dbReference type="EC" id="2.3.2.31" evidence="2"/>
<sequence length="509" mass="57839">MEPLTISCHLCKQNKTTAAKATCCKSWICTPCWRSYLNNQLVGSIWKIEDLDSSKWMCCPVLTCQKRMGTEQLDTILKNMEALEVQTILEAYRGATSIRQLSAELQQEHAMRLLSPHASDKLSAVKLGDVNFSSLPVDTGKGISKPLRYTVRQEDSPFVGVENTKLYLQWNGTNTPTCYITDDDEKLRHCAGCLQVPTEIDPEDMLKTQLSPNIWQLCRFPTRPLSNCDHKDHFCIACYRGYLEYRLDEEGALGCDRLQCLGCSKPLIEPELRICMPKALIERLNNLQLQKYLSTELNFRWCLRSGCEAGAIYDCNDETMPQVCQQCGFQMCFYHQVSWHTGMTCEEYENSRAINETNLASTELIEQKTKPCPECRVPIKKSGGCSHMYCTHCSAQFCWWCSAAIVFPLAHDCPNRLTYERATYEDSASEDEFDYEAEVPIEAYDARGLDEGEEEDRTVDDEVDDEVDDGVDDGVDDEGDLDCDPKEDLAEQAGEDQIIFSTKHVKSWP</sequence>